<comment type="caution">
    <text evidence="4">The sequence shown here is derived from an EMBL/GenBank/DDBJ whole genome shotgun (WGS) entry which is preliminary data.</text>
</comment>
<gene>
    <name evidence="4" type="ORF">TrRE_jg3241</name>
</gene>
<organism evidence="4 5">
    <name type="scientific">Triparma retinervis</name>
    <dbReference type="NCBI Taxonomy" id="2557542"/>
    <lineage>
        <taxon>Eukaryota</taxon>
        <taxon>Sar</taxon>
        <taxon>Stramenopiles</taxon>
        <taxon>Ochrophyta</taxon>
        <taxon>Bolidophyceae</taxon>
        <taxon>Parmales</taxon>
        <taxon>Triparmaceae</taxon>
        <taxon>Triparma</taxon>
    </lineage>
</organism>
<dbReference type="SUPFAM" id="SSF57756">
    <property type="entry name" value="Retrovirus zinc finger-like domains"/>
    <property type="match status" value="1"/>
</dbReference>
<reference evidence="4" key="1">
    <citation type="submission" date="2022-07" db="EMBL/GenBank/DDBJ databases">
        <title>Genome analysis of Parmales, a sister group of diatoms, reveals the evolutionary specialization of diatoms from phago-mixotrophs to photoautotrophs.</title>
        <authorList>
            <person name="Ban H."/>
            <person name="Sato S."/>
            <person name="Yoshikawa S."/>
            <person name="Kazumasa Y."/>
            <person name="Nakamura Y."/>
            <person name="Ichinomiya M."/>
            <person name="Saitoh K."/>
            <person name="Sato N."/>
            <person name="Blanc-Mathieu R."/>
            <person name="Endo H."/>
            <person name="Kuwata A."/>
            <person name="Ogata H."/>
        </authorList>
    </citation>
    <scope>NUCLEOTIDE SEQUENCE</scope>
</reference>
<evidence type="ECO:0000256" key="1">
    <source>
        <dbReference type="PROSITE-ProRule" id="PRU00047"/>
    </source>
</evidence>
<dbReference type="Gene3D" id="4.10.60.10">
    <property type="entry name" value="Zinc finger, CCHC-type"/>
    <property type="match status" value="1"/>
</dbReference>
<sequence>MSFSVVQSGDKGSLNQNGVDYIEPARADGGRRRRRDTVVPKSMADSQSGEDDRIRRVTEEEENGEGGAPIQYIADMSMEEANEANGVASAIPESVKIKMPSVVENEVFSEDREFVREEIEIRRERLNSKRKREGVAAEIRSFGLAGPGGVSLKAANESEMGLPFALPEEGSWGDNSGTGNLGMKKNFGFVGSSSARRSSQPNNHRSGVRTCTNCNKTGHDRRNCNKPRLDSNGAVIVSRRRCTRCGSLRHDRRTCTISAEEVR</sequence>
<keyword evidence="1" id="KW-0479">Metal-binding</keyword>
<evidence type="ECO:0000259" key="3">
    <source>
        <dbReference type="PROSITE" id="PS50158"/>
    </source>
</evidence>
<proteinExistence type="predicted"/>
<feature type="region of interest" description="Disordered" evidence="2">
    <location>
        <begin position="1"/>
        <end position="68"/>
    </location>
</feature>
<dbReference type="AlphaFoldDB" id="A0A9W7FAX5"/>
<evidence type="ECO:0000313" key="5">
    <source>
        <dbReference type="Proteomes" id="UP001165082"/>
    </source>
</evidence>
<dbReference type="InterPro" id="IPR001878">
    <property type="entry name" value="Znf_CCHC"/>
</dbReference>
<accession>A0A9W7FAX5</accession>
<dbReference type="PROSITE" id="PS50158">
    <property type="entry name" value="ZF_CCHC"/>
    <property type="match status" value="1"/>
</dbReference>
<keyword evidence="1" id="KW-0862">Zinc</keyword>
<dbReference type="EMBL" id="BRXZ01000275">
    <property type="protein sequence ID" value="GMI08678.1"/>
    <property type="molecule type" value="Genomic_DNA"/>
</dbReference>
<name>A0A9W7FAX5_9STRA</name>
<feature type="domain" description="CCHC-type" evidence="3">
    <location>
        <begin position="211"/>
        <end position="224"/>
    </location>
</feature>
<keyword evidence="5" id="KW-1185">Reference proteome</keyword>
<dbReference type="OrthoDB" id="206120at2759"/>
<protein>
    <recommendedName>
        <fullName evidence="3">CCHC-type domain-containing protein</fullName>
    </recommendedName>
</protein>
<keyword evidence="1" id="KW-0863">Zinc-finger</keyword>
<dbReference type="Proteomes" id="UP001165082">
    <property type="component" value="Unassembled WGS sequence"/>
</dbReference>
<dbReference type="SMART" id="SM00343">
    <property type="entry name" value="ZnF_C2HC"/>
    <property type="match status" value="2"/>
</dbReference>
<dbReference type="GO" id="GO:0008270">
    <property type="term" value="F:zinc ion binding"/>
    <property type="evidence" value="ECO:0007669"/>
    <property type="project" value="UniProtKB-KW"/>
</dbReference>
<evidence type="ECO:0000313" key="4">
    <source>
        <dbReference type="EMBL" id="GMI08678.1"/>
    </source>
</evidence>
<evidence type="ECO:0000256" key="2">
    <source>
        <dbReference type="SAM" id="MobiDB-lite"/>
    </source>
</evidence>
<dbReference type="InterPro" id="IPR036875">
    <property type="entry name" value="Znf_CCHC_sf"/>
</dbReference>
<dbReference type="GO" id="GO:0003676">
    <property type="term" value="F:nucleic acid binding"/>
    <property type="evidence" value="ECO:0007669"/>
    <property type="project" value="InterPro"/>
</dbReference>